<evidence type="ECO:0000259" key="4">
    <source>
        <dbReference type="PROSITE" id="PS50011"/>
    </source>
</evidence>
<dbReference type="PROSITE" id="PS50011">
    <property type="entry name" value="PROTEIN_KINASE_DOM"/>
    <property type="match status" value="1"/>
</dbReference>
<evidence type="ECO:0000256" key="3">
    <source>
        <dbReference type="SAM" id="MobiDB-lite"/>
    </source>
</evidence>
<proteinExistence type="predicted"/>
<dbReference type="GO" id="GO:0004674">
    <property type="term" value="F:protein serine/threonine kinase activity"/>
    <property type="evidence" value="ECO:0007669"/>
    <property type="project" value="TreeGrafter"/>
</dbReference>
<evidence type="ECO:0000313" key="6">
    <source>
        <dbReference type="Proteomes" id="UP000623467"/>
    </source>
</evidence>
<sequence length="855" mass="90929">MYRLAPAQILLSEHLRAAESIVNDFTTGKGKPLWPLASYGPAKFEPTLLSGLDESPEELRVKAEAAMKAGNLNEYLTYESSKMAAAEQACSNARNNRFQAFEQATKNSREHAKSASGQPVFGQSSFPTSAAKPARGAFAAFANNSSAFGAGATTNSAVAGAGGFSAFAGKPSAFGAPAAAGGSVFSQPSFGAAAPATQSAFGATAAPATQSAFGAPATTSVFGAPSRLDAMAQPAVTQTSALGTGGFAFGNNASGNAISSNTAAPVAPVFEQTTNPTFAFSPFAAKPSLFGQSFGNAAPAASTTQSAFGAPAVPATQSPFGAPVTTSSGTPTGFGMAAQPAARQPSAFGTINSMSPTIPAIDEVITHMGLMMSSPEAALRMSSGSSSGSRSVTPSTTPKPVGVATSTTPTSPRPLSQLPSQRPHERTAEWTEDAHDERRPVDRTWSVTEGDINIFAQSFEGPASLKTEAYIDGLLASWERRRSLLSMMMLPDADRRGLSAAQVRQRLADVEAQISALLIHIVDSQEARRAAQRLENDRAQSFVDAIQDALDRGTLPDSSLRSKARHLMQKVFEAGEQLPSSLFIEGVNNHDEHPTFGGGFGDVYQASYQGKMVALKRIRIFTADSAPHRTRLQFYKEALVWQGLRHRFILPLLGIDRLTFAPSFCMVSPWMKYGTVLKYLRDHGRRDVNRLLLEVAQGLDYLHFMNIVHGDLRGNNILISDDGYACLSDFGLATTIADADSTVGVTSTSNRAGSSQWFAPELIHPTKFGCTKFVRTKASDVYAYGCVCLELYTGNPPFPHLREIAASLRVIEGERPEQPSTMPVELWQMVTSAWVEDFRARPTIHDIAVALESIP</sequence>
<keyword evidence="1" id="KW-0547">Nucleotide-binding</keyword>
<dbReference type="PROSITE" id="PS00109">
    <property type="entry name" value="PROTEIN_KINASE_TYR"/>
    <property type="match status" value="1"/>
</dbReference>
<feature type="compositionally biased region" description="Polar residues" evidence="3">
    <location>
        <begin position="115"/>
        <end position="128"/>
    </location>
</feature>
<accession>A0A8H6X8Q9</accession>
<evidence type="ECO:0000256" key="2">
    <source>
        <dbReference type="ARBA" id="ARBA00022840"/>
    </source>
</evidence>
<dbReference type="InterPro" id="IPR001245">
    <property type="entry name" value="Ser-Thr/Tyr_kinase_cat_dom"/>
</dbReference>
<feature type="compositionally biased region" description="Low complexity" evidence="3">
    <location>
        <begin position="405"/>
        <end position="421"/>
    </location>
</feature>
<dbReference type="OrthoDB" id="346907at2759"/>
<dbReference type="AlphaFoldDB" id="A0A8H6X8Q9"/>
<dbReference type="Pfam" id="PF07714">
    <property type="entry name" value="PK_Tyr_Ser-Thr"/>
    <property type="match status" value="1"/>
</dbReference>
<organism evidence="5 6">
    <name type="scientific">Mycena sanguinolenta</name>
    <dbReference type="NCBI Taxonomy" id="230812"/>
    <lineage>
        <taxon>Eukaryota</taxon>
        <taxon>Fungi</taxon>
        <taxon>Dikarya</taxon>
        <taxon>Basidiomycota</taxon>
        <taxon>Agaricomycotina</taxon>
        <taxon>Agaricomycetes</taxon>
        <taxon>Agaricomycetidae</taxon>
        <taxon>Agaricales</taxon>
        <taxon>Marasmiineae</taxon>
        <taxon>Mycenaceae</taxon>
        <taxon>Mycena</taxon>
    </lineage>
</organism>
<dbReference type="SUPFAM" id="SSF56112">
    <property type="entry name" value="Protein kinase-like (PK-like)"/>
    <property type="match status" value="1"/>
</dbReference>
<keyword evidence="6" id="KW-1185">Reference proteome</keyword>
<name>A0A8H6X8Q9_9AGAR</name>
<dbReference type="InterPro" id="IPR051681">
    <property type="entry name" value="Ser/Thr_Kinases-Pseudokinases"/>
</dbReference>
<dbReference type="Proteomes" id="UP000623467">
    <property type="component" value="Unassembled WGS sequence"/>
</dbReference>
<feature type="compositionally biased region" description="Low complexity" evidence="3">
    <location>
        <begin position="382"/>
        <end position="398"/>
    </location>
</feature>
<gene>
    <name evidence="5" type="ORF">MSAN_02319900</name>
</gene>
<protein>
    <submittedName>
        <fullName evidence="5">Kinase-like protein</fullName>
    </submittedName>
</protein>
<dbReference type="InterPro" id="IPR011009">
    <property type="entry name" value="Kinase-like_dom_sf"/>
</dbReference>
<dbReference type="InterPro" id="IPR008266">
    <property type="entry name" value="Tyr_kinase_AS"/>
</dbReference>
<reference evidence="5" key="1">
    <citation type="submission" date="2020-05" db="EMBL/GenBank/DDBJ databases">
        <title>Mycena genomes resolve the evolution of fungal bioluminescence.</title>
        <authorList>
            <person name="Tsai I.J."/>
        </authorList>
    </citation>
    <scope>NUCLEOTIDE SEQUENCE</scope>
    <source>
        <strain evidence="5">160909Yilan</strain>
    </source>
</reference>
<dbReference type="GO" id="GO:0005524">
    <property type="term" value="F:ATP binding"/>
    <property type="evidence" value="ECO:0007669"/>
    <property type="project" value="UniProtKB-KW"/>
</dbReference>
<feature type="compositionally biased region" description="Basic and acidic residues" evidence="3">
    <location>
        <begin position="422"/>
        <end position="442"/>
    </location>
</feature>
<keyword evidence="5" id="KW-0808">Transferase</keyword>
<dbReference type="InterPro" id="IPR000719">
    <property type="entry name" value="Prot_kinase_dom"/>
</dbReference>
<feature type="region of interest" description="Disordered" evidence="3">
    <location>
        <begin position="378"/>
        <end position="442"/>
    </location>
</feature>
<comment type="caution">
    <text evidence="5">The sequence shown here is derived from an EMBL/GenBank/DDBJ whole genome shotgun (WGS) entry which is preliminary data.</text>
</comment>
<evidence type="ECO:0000256" key="1">
    <source>
        <dbReference type="ARBA" id="ARBA00022741"/>
    </source>
</evidence>
<feature type="domain" description="Protein kinase" evidence="4">
    <location>
        <begin position="589"/>
        <end position="855"/>
    </location>
</feature>
<dbReference type="PANTHER" id="PTHR44329">
    <property type="entry name" value="SERINE/THREONINE-PROTEIN KINASE TNNI3K-RELATED"/>
    <property type="match status" value="1"/>
</dbReference>
<dbReference type="PANTHER" id="PTHR44329:SF298">
    <property type="entry name" value="MIXED LINEAGE KINASE DOMAIN-LIKE PROTEIN"/>
    <property type="match status" value="1"/>
</dbReference>
<feature type="region of interest" description="Disordered" evidence="3">
    <location>
        <begin position="105"/>
        <end position="128"/>
    </location>
</feature>
<evidence type="ECO:0000313" key="5">
    <source>
        <dbReference type="EMBL" id="KAF7336061.1"/>
    </source>
</evidence>
<keyword evidence="5" id="KW-0418">Kinase</keyword>
<dbReference type="Gene3D" id="1.10.510.10">
    <property type="entry name" value="Transferase(Phosphotransferase) domain 1"/>
    <property type="match status" value="1"/>
</dbReference>
<keyword evidence="2" id="KW-0067">ATP-binding</keyword>
<dbReference type="EMBL" id="JACAZH010000038">
    <property type="protein sequence ID" value="KAF7336061.1"/>
    <property type="molecule type" value="Genomic_DNA"/>
</dbReference>